<evidence type="ECO:0000256" key="4">
    <source>
        <dbReference type="ARBA" id="ARBA00023134"/>
    </source>
</evidence>
<dbReference type="PRINTS" id="PR00326">
    <property type="entry name" value="GTP1OBG"/>
</dbReference>
<evidence type="ECO:0000313" key="9">
    <source>
        <dbReference type="EMBL" id="PXF44816.1"/>
    </source>
</evidence>
<dbReference type="GO" id="GO:0050793">
    <property type="term" value="P:regulation of developmental process"/>
    <property type="evidence" value="ECO:0007669"/>
    <property type="project" value="UniProtKB-ARBA"/>
</dbReference>
<evidence type="ECO:0000256" key="6">
    <source>
        <dbReference type="SAM" id="Coils"/>
    </source>
</evidence>
<keyword evidence="5" id="KW-0539">Nucleus</keyword>
<dbReference type="PROSITE" id="PS51721">
    <property type="entry name" value="G_CP"/>
    <property type="match status" value="1"/>
</dbReference>
<evidence type="ECO:0000256" key="1">
    <source>
        <dbReference type="ARBA" id="ARBA00004604"/>
    </source>
</evidence>
<dbReference type="SUPFAM" id="SSF52540">
    <property type="entry name" value="P-loop containing nucleoside triphosphate hydrolases"/>
    <property type="match status" value="1"/>
</dbReference>
<feature type="region of interest" description="Disordered" evidence="7">
    <location>
        <begin position="19"/>
        <end position="52"/>
    </location>
</feature>
<dbReference type="FunFam" id="1.10.1580.10:FF:000002">
    <property type="entry name" value="Guanine nucleotide-binding protein-like 3 (nucleolar)-like"/>
    <property type="match status" value="1"/>
</dbReference>
<dbReference type="GO" id="GO:0005730">
    <property type="term" value="C:nucleolus"/>
    <property type="evidence" value="ECO:0007669"/>
    <property type="project" value="UniProtKB-SubCell"/>
</dbReference>
<keyword evidence="3 6" id="KW-0175">Coiled coil</keyword>
<name>A0A2V3IRR4_9FLOR</name>
<dbReference type="GO" id="GO:0051239">
    <property type="term" value="P:regulation of multicellular organismal process"/>
    <property type="evidence" value="ECO:0007669"/>
    <property type="project" value="UniProtKB-ARBA"/>
</dbReference>
<dbReference type="PANTHER" id="PTHR11089">
    <property type="entry name" value="GTP-BINDING PROTEIN-RELATED"/>
    <property type="match status" value="1"/>
</dbReference>
<evidence type="ECO:0000256" key="5">
    <source>
        <dbReference type="ARBA" id="ARBA00023242"/>
    </source>
</evidence>
<dbReference type="InterPro" id="IPR014813">
    <property type="entry name" value="Gnl3_N_dom"/>
</dbReference>
<dbReference type="InterPro" id="IPR006073">
    <property type="entry name" value="GTP-bd"/>
</dbReference>
<keyword evidence="2" id="KW-0547">Nucleotide-binding</keyword>
<reference evidence="9 10" key="1">
    <citation type="journal article" date="2018" name="Mol. Biol. Evol.">
        <title>Analysis of the draft genome of the red seaweed Gracilariopsis chorda provides insights into genome size evolution in Rhodophyta.</title>
        <authorList>
            <person name="Lee J."/>
            <person name="Yang E.C."/>
            <person name="Graf L."/>
            <person name="Yang J.H."/>
            <person name="Qiu H."/>
            <person name="Zel Zion U."/>
            <person name="Chan C.X."/>
            <person name="Stephens T.G."/>
            <person name="Weber A.P.M."/>
            <person name="Boo G.H."/>
            <person name="Boo S.M."/>
            <person name="Kim K.M."/>
            <person name="Shin Y."/>
            <person name="Jung M."/>
            <person name="Lee S.J."/>
            <person name="Yim H.S."/>
            <person name="Lee J.H."/>
            <person name="Bhattacharya D."/>
            <person name="Yoon H.S."/>
        </authorList>
    </citation>
    <scope>NUCLEOTIDE SEQUENCE [LARGE SCALE GENOMIC DNA]</scope>
    <source>
        <strain evidence="9 10">SKKU-2015</strain>
        <tissue evidence="9">Whole body</tissue>
    </source>
</reference>
<comment type="subcellular location">
    <subcellularLocation>
        <location evidence="1">Nucleus</location>
        <location evidence="1">Nucleolus</location>
    </subcellularLocation>
</comment>
<feature type="coiled-coil region" evidence="6">
    <location>
        <begin position="56"/>
        <end position="83"/>
    </location>
</feature>
<accession>A0A2V3IRR4</accession>
<evidence type="ECO:0000259" key="8">
    <source>
        <dbReference type="PROSITE" id="PS51721"/>
    </source>
</evidence>
<dbReference type="Proteomes" id="UP000247409">
    <property type="component" value="Unassembled WGS sequence"/>
</dbReference>
<keyword evidence="10" id="KW-1185">Reference proteome</keyword>
<feature type="region of interest" description="Disordered" evidence="7">
    <location>
        <begin position="467"/>
        <end position="525"/>
    </location>
</feature>
<gene>
    <name evidence="9" type="ORF">BWQ96_05399</name>
</gene>
<dbReference type="InterPro" id="IPR027417">
    <property type="entry name" value="P-loop_NTPase"/>
</dbReference>
<dbReference type="CDD" id="cd04178">
    <property type="entry name" value="Nucleostemin_like"/>
    <property type="match status" value="1"/>
</dbReference>
<protein>
    <submittedName>
        <fullName evidence="9">Guanine nucleotide-binding protein-like NSN1</fullName>
    </submittedName>
</protein>
<dbReference type="STRING" id="448386.A0A2V3IRR4"/>
<dbReference type="EMBL" id="NBIV01000080">
    <property type="protein sequence ID" value="PXF44816.1"/>
    <property type="molecule type" value="Genomic_DNA"/>
</dbReference>
<dbReference type="Gene3D" id="1.10.1580.10">
    <property type="match status" value="1"/>
</dbReference>
<evidence type="ECO:0000256" key="2">
    <source>
        <dbReference type="ARBA" id="ARBA00022741"/>
    </source>
</evidence>
<dbReference type="InterPro" id="IPR023179">
    <property type="entry name" value="GTP-bd_ortho_bundle_sf"/>
</dbReference>
<dbReference type="InterPro" id="IPR050755">
    <property type="entry name" value="TRAFAC_YlqF/YawG_RiboMat"/>
</dbReference>
<dbReference type="GO" id="GO:0005525">
    <property type="term" value="F:GTP binding"/>
    <property type="evidence" value="ECO:0007669"/>
    <property type="project" value="UniProtKB-KW"/>
</dbReference>
<proteinExistence type="predicted"/>
<feature type="compositionally biased region" description="Polar residues" evidence="7">
    <location>
        <begin position="516"/>
        <end position="525"/>
    </location>
</feature>
<feature type="compositionally biased region" description="Basic residues" evidence="7">
    <location>
        <begin position="19"/>
        <end position="34"/>
    </location>
</feature>
<sequence length="525" mass="58026">MAPHVKSKRQTLKHKYKVEKKVRQHRRDVRRANKHKPEVRKIRKKDPGIPNLWPFKQQLMETLERKKAQEAEAKKALIESRRELTKAAQGADADPALAQIAADANHRTAAFENREEDDLEKGDPTTDFARDGSRRAFMKEFKKVVESSDVILEVLDARDPIGCRCYDAERAILASSGGSKRIVLVLNKVDMVPKDIADRWLSYLRNEFPTVAFRASVEESRSKGQANMTALAASSVNTSECLGATNLLSLLKNYARSRNLKTSVTVGVIGYPNVGKSSLINSLKRSRAVSAGATPGLTRSAQEVHLDKNIRLVDCPGIVFSANQADALVLRNCIKIEQLYDPVSPVETIIKRVGPEPLMIAYSVPEFATVTEFLAFLCSSRGKYRRGGSYDVESAAKVVLQDWNSGKIPFYTLPPKGPSKAHLSATVVHQWSEEFNVDAIRDTESAALGSLTQTGISKAQFASASATSPIDAEDAMTDNVPENKNPTAENKDMEPSFHVATQSNPTRGILKKKSRVNAQDQMELQ</sequence>
<dbReference type="Pfam" id="PF08701">
    <property type="entry name" value="GN3L_Grn1"/>
    <property type="match status" value="1"/>
</dbReference>
<dbReference type="OrthoDB" id="10266128at2759"/>
<evidence type="ECO:0000256" key="7">
    <source>
        <dbReference type="SAM" id="MobiDB-lite"/>
    </source>
</evidence>
<dbReference type="InterPro" id="IPR030378">
    <property type="entry name" value="G_CP_dom"/>
</dbReference>
<keyword evidence="4" id="KW-0342">GTP-binding</keyword>
<dbReference type="Pfam" id="PF01926">
    <property type="entry name" value="MMR_HSR1"/>
    <property type="match status" value="1"/>
</dbReference>
<organism evidence="9 10">
    <name type="scientific">Gracilariopsis chorda</name>
    <dbReference type="NCBI Taxonomy" id="448386"/>
    <lineage>
        <taxon>Eukaryota</taxon>
        <taxon>Rhodophyta</taxon>
        <taxon>Florideophyceae</taxon>
        <taxon>Rhodymeniophycidae</taxon>
        <taxon>Gracilariales</taxon>
        <taxon>Gracilariaceae</taxon>
        <taxon>Gracilariopsis</taxon>
    </lineage>
</organism>
<dbReference type="PANTHER" id="PTHR11089:SF30">
    <property type="entry name" value="GUANINE NUCLEOTIDE-BINDING PROTEIN-LIKE 3 HOMOLOG"/>
    <property type="match status" value="1"/>
</dbReference>
<dbReference type="FunFam" id="3.40.50.300:FF:000571">
    <property type="entry name" value="Guanine nucleotide-binding protein-like NSN1"/>
    <property type="match status" value="1"/>
</dbReference>
<evidence type="ECO:0000313" key="10">
    <source>
        <dbReference type="Proteomes" id="UP000247409"/>
    </source>
</evidence>
<evidence type="ECO:0000256" key="3">
    <source>
        <dbReference type="ARBA" id="ARBA00023054"/>
    </source>
</evidence>
<dbReference type="Gene3D" id="3.40.50.300">
    <property type="entry name" value="P-loop containing nucleotide triphosphate hydrolases"/>
    <property type="match status" value="1"/>
</dbReference>
<feature type="domain" description="CP-type G" evidence="8">
    <location>
        <begin position="138"/>
        <end position="321"/>
    </location>
</feature>
<comment type="caution">
    <text evidence="9">The sequence shown here is derived from an EMBL/GenBank/DDBJ whole genome shotgun (WGS) entry which is preliminary data.</text>
</comment>
<dbReference type="AlphaFoldDB" id="A0A2V3IRR4"/>